<keyword evidence="4" id="KW-0732">Signal</keyword>
<evidence type="ECO:0000256" key="4">
    <source>
        <dbReference type="SAM" id="SignalP"/>
    </source>
</evidence>
<organism evidence="6 7">
    <name type="scientific">Sulfurisoma sediminicola</name>
    <dbReference type="NCBI Taxonomy" id="1381557"/>
    <lineage>
        <taxon>Bacteria</taxon>
        <taxon>Pseudomonadati</taxon>
        <taxon>Pseudomonadota</taxon>
        <taxon>Betaproteobacteria</taxon>
        <taxon>Nitrosomonadales</taxon>
        <taxon>Sterolibacteriaceae</taxon>
        <taxon>Sulfurisoma</taxon>
    </lineage>
</organism>
<dbReference type="PROSITE" id="PS50887">
    <property type="entry name" value="GGDEF"/>
    <property type="match status" value="1"/>
</dbReference>
<dbReference type="InterPro" id="IPR050469">
    <property type="entry name" value="Diguanylate_Cyclase"/>
</dbReference>
<proteinExistence type="predicted"/>
<evidence type="ECO:0000256" key="1">
    <source>
        <dbReference type="ARBA" id="ARBA00012528"/>
    </source>
</evidence>
<feature type="transmembrane region" description="Helical" evidence="3">
    <location>
        <begin position="257"/>
        <end position="276"/>
    </location>
</feature>
<dbReference type="EC" id="2.7.7.65" evidence="1"/>
<dbReference type="SUPFAM" id="SSF55073">
    <property type="entry name" value="Nucleotide cyclase"/>
    <property type="match status" value="1"/>
</dbReference>
<dbReference type="InterPro" id="IPR043128">
    <property type="entry name" value="Rev_trsase/Diguanyl_cyclase"/>
</dbReference>
<dbReference type="AlphaFoldDB" id="A0A497XDH2"/>
<dbReference type="GO" id="GO:0052621">
    <property type="term" value="F:diguanylate cyclase activity"/>
    <property type="evidence" value="ECO:0007669"/>
    <property type="project" value="UniProtKB-EC"/>
</dbReference>
<evidence type="ECO:0000313" key="6">
    <source>
        <dbReference type="EMBL" id="RLJ65021.1"/>
    </source>
</evidence>
<dbReference type="InterPro" id="IPR000160">
    <property type="entry name" value="GGDEF_dom"/>
</dbReference>
<feature type="transmembrane region" description="Helical" evidence="3">
    <location>
        <begin position="319"/>
        <end position="340"/>
    </location>
</feature>
<dbReference type="InterPro" id="IPR029787">
    <property type="entry name" value="Nucleotide_cyclase"/>
</dbReference>
<dbReference type="InterPro" id="IPR011622">
    <property type="entry name" value="7TMR_DISM_rcpt_extracell_dom2"/>
</dbReference>
<feature type="chain" id="PRO_5019793058" description="diguanylate cyclase" evidence="4">
    <location>
        <begin position="32"/>
        <end position="594"/>
    </location>
</feature>
<accession>A0A497XDH2</accession>
<dbReference type="NCBIfam" id="TIGR00254">
    <property type="entry name" value="GGDEF"/>
    <property type="match status" value="1"/>
</dbReference>
<feature type="signal peptide" evidence="4">
    <location>
        <begin position="1"/>
        <end position="31"/>
    </location>
</feature>
<dbReference type="RefSeq" id="WP_165904815.1">
    <property type="nucleotide sequence ID" value="NZ_BHVV01000006.1"/>
</dbReference>
<dbReference type="Pfam" id="PF07695">
    <property type="entry name" value="7TMR-DISM_7TM"/>
    <property type="match status" value="1"/>
</dbReference>
<dbReference type="Pfam" id="PF07696">
    <property type="entry name" value="7TMR-DISMED2"/>
    <property type="match status" value="1"/>
</dbReference>
<dbReference type="PANTHER" id="PTHR45138">
    <property type="entry name" value="REGULATORY COMPONENTS OF SENSORY TRANSDUCTION SYSTEM"/>
    <property type="match status" value="1"/>
</dbReference>
<evidence type="ECO:0000256" key="3">
    <source>
        <dbReference type="SAM" id="Phobius"/>
    </source>
</evidence>
<evidence type="ECO:0000313" key="7">
    <source>
        <dbReference type="Proteomes" id="UP000268908"/>
    </source>
</evidence>
<dbReference type="PANTHER" id="PTHR45138:SF9">
    <property type="entry name" value="DIGUANYLATE CYCLASE DGCM-RELATED"/>
    <property type="match status" value="1"/>
</dbReference>
<sequence length="594" mass="64806">MSDSALISVLRSFRHLLIAIVLPWVASSAFADGPDAVSAVSPPAHPLGAHMTVLDESGSAMSLADVLRLVGTDGFTAAASTEVIGLGIGHRPIWTHLRVDNPSAQPVTRYLAIEPTWIDHLDVHIVNPGQGTTSWRTGDAVAGAPHLDDALGYLFEYRFPPGRSEVLIRAATNDPLVLDVRLLGPERAARAAAVERYTYGFFYGFLGALIIYNLVMYLTLGRRNSLSYSGYLVTFAVTNLAYTGRGLAWLWPDEAGFQRYVILALMVLAASTGLRFAREFLELDQRAPKLGRVLRWSARAALALMAAIILADFHEAAVWLAFVVMAVFVFTMLGLGIYAVRQRQNAAGYFLVAAIASMIGVGLTLFSVWGLIPFNTWTYRGMEVGMMLDATLLSLALAKFVRMQMLERQRAERDARIDPLTQIFNRRGFYEQAEAPCRVAIRHQRPLSLVLMDLDHFKAVNDRYGHAVGDLVLTDTGGVLAGSIRRGDIVARWGGEEFILLLPETDVNAAADFAERIRIAMGDLLISQGSVRLQVTASFGVGQLAAGQDLEGLINIVDTALYSAKVTGRNRVVRADRMSAGDGDAELQELNEVA</sequence>
<feature type="transmembrane region" description="Helical" evidence="3">
    <location>
        <begin position="197"/>
        <end position="218"/>
    </location>
</feature>
<evidence type="ECO:0000259" key="5">
    <source>
        <dbReference type="PROSITE" id="PS50887"/>
    </source>
</evidence>
<dbReference type="EMBL" id="RCCI01000005">
    <property type="protein sequence ID" value="RLJ65021.1"/>
    <property type="molecule type" value="Genomic_DNA"/>
</dbReference>
<name>A0A497XDH2_9PROT</name>
<dbReference type="InterPro" id="IPR011623">
    <property type="entry name" value="7TMR_DISM_rcpt_extracell_dom1"/>
</dbReference>
<feature type="transmembrane region" description="Helical" evidence="3">
    <location>
        <begin position="384"/>
        <end position="401"/>
    </location>
</feature>
<dbReference type="CDD" id="cd01949">
    <property type="entry name" value="GGDEF"/>
    <property type="match status" value="1"/>
</dbReference>
<dbReference type="Proteomes" id="UP000268908">
    <property type="component" value="Unassembled WGS sequence"/>
</dbReference>
<feature type="transmembrane region" description="Helical" evidence="3">
    <location>
        <begin position="347"/>
        <end position="372"/>
    </location>
</feature>
<reference evidence="6 7" key="1">
    <citation type="submission" date="2018-10" db="EMBL/GenBank/DDBJ databases">
        <title>Genomic Encyclopedia of Type Strains, Phase IV (KMG-IV): sequencing the most valuable type-strain genomes for metagenomic binning, comparative biology and taxonomic classification.</title>
        <authorList>
            <person name="Goeker M."/>
        </authorList>
    </citation>
    <scope>NUCLEOTIDE SEQUENCE [LARGE SCALE GENOMIC DNA]</scope>
    <source>
        <strain evidence="6 7">DSM 26916</strain>
    </source>
</reference>
<keyword evidence="3" id="KW-1133">Transmembrane helix</keyword>
<keyword evidence="7" id="KW-1185">Reference proteome</keyword>
<evidence type="ECO:0000256" key="2">
    <source>
        <dbReference type="ARBA" id="ARBA00034247"/>
    </source>
</evidence>
<keyword evidence="3" id="KW-0812">Transmembrane</keyword>
<dbReference type="Gene3D" id="2.60.40.2380">
    <property type="match status" value="1"/>
</dbReference>
<dbReference type="SMART" id="SM00267">
    <property type="entry name" value="GGDEF"/>
    <property type="match status" value="1"/>
</dbReference>
<dbReference type="FunFam" id="3.30.70.270:FF:000001">
    <property type="entry name" value="Diguanylate cyclase domain protein"/>
    <property type="match status" value="1"/>
</dbReference>
<protein>
    <recommendedName>
        <fullName evidence="1">diguanylate cyclase</fullName>
        <ecNumber evidence="1">2.7.7.65</ecNumber>
    </recommendedName>
</protein>
<gene>
    <name evidence="6" type="ORF">DFR35_1677</name>
</gene>
<comment type="caution">
    <text evidence="6">The sequence shown here is derived from an EMBL/GenBank/DDBJ whole genome shotgun (WGS) entry which is preliminary data.</text>
</comment>
<dbReference type="Pfam" id="PF00990">
    <property type="entry name" value="GGDEF"/>
    <property type="match status" value="1"/>
</dbReference>
<comment type="catalytic activity">
    <reaction evidence="2">
        <text>2 GTP = 3',3'-c-di-GMP + 2 diphosphate</text>
        <dbReference type="Rhea" id="RHEA:24898"/>
        <dbReference type="ChEBI" id="CHEBI:33019"/>
        <dbReference type="ChEBI" id="CHEBI:37565"/>
        <dbReference type="ChEBI" id="CHEBI:58805"/>
        <dbReference type="EC" id="2.7.7.65"/>
    </reaction>
</comment>
<dbReference type="Gene3D" id="3.30.70.270">
    <property type="match status" value="1"/>
</dbReference>
<feature type="transmembrane region" description="Helical" evidence="3">
    <location>
        <begin position="296"/>
        <end position="313"/>
    </location>
</feature>
<feature type="transmembrane region" description="Helical" evidence="3">
    <location>
        <begin position="230"/>
        <end position="251"/>
    </location>
</feature>
<feature type="domain" description="GGDEF" evidence="5">
    <location>
        <begin position="445"/>
        <end position="577"/>
    </location>
</feature>
<keyword evidence="3" id="KW-0472">Membrane</keyword>